<sequence>MQCINHREISTLGFVNQRSRQMVQMPDMDDIWPDLIKHLCEPLVDNGQPVSIAMAGIIDQVDSNTLLVLIYVLPERSVGPERVFFTSKNMNLMPPLGKRMTDRL</sequence>
<dbReference type="Proteomes" id="UP000011960">
    <property type="component" value="Unassembled WGS sequence"/>
</dbReference>
<proteinExistence type="predicted"/>
<accession>M7DFK1</accession>
<reference evidence="1 2" key="1">
    <citation type="journal article" date="2013" name="Genome Announc.">
        <title>Genome Sequence of Hydrothermal Arsenic-Respiring Bacterium Marinobacter santoriniensis NKSG1T.</title>
        <authorList>
            <person name="Handley K.M."/>
            <person name="Upton M."/>
            <person name="Beatson S.A."/>
            <person name="Hery M."/>
            <person name="Lloyd J.R."/>
        </authorList>
    </citation>
    <scope>NUCLEOTIDE SEQUENCE [LARGE SCALE GENOMIC DNA]</scope>
    <source>
        <strain evidence="1 2">NKSG1</strain>
    </source>
</reference>
<evidence type="ECO:0000313" key="1">
    <source>
        <dbReference type="EMBL" id="EMP56427.1"/>
    </source>
</evidence>
<dbReference type="EMBL" id="APAT01000014">
    <property type="protein sequence ID" value="EMP56427.1"/>
    <property type="molecule type" value="Genomic_DNA"/>
</dbReference>
<dbReference type="AlphaFoldDB" id="M7DFK1"/>
<keyword evidence="2" id="KW-1185">Reference proteome</keyword>
<protein>
    <submittedName>
        <fullName evidence="1">Uncharacterized protein</fullName>
    </submittedName>
</protein>
<organism evidence="1 2">
    <name type="scientific">Marinobacter santoriniensis NKSG1</name>
    <dbReference type="NCBI Taxonomy" id="1288826"/>
    <lineage>
        <taxon>Bacteria</taxon>
        <taxon>Pseudomonadati</taxon>
        <taxon>Pseudomonadota</taxon>
        <taxon>Gammaproteobacteria</taxon>
        <taxon>Pseudomonadales</taxon>
        <taxon>Marinobacteraceae</taxon>
        <taxon>Marinobacter</taxon>
    </lineage>
</organism>
<name>M7DFK1_9GAMM</name>
<comment type="caution">
    <text evidence="1">The sequence shown here is derived from an EMBL/GenBank/DDBJ whole genome shotgun (WGS) entry which is preliminary data.</text>
</comment>
<evidence type="ECO:0000313" key="2">
    <source>
        <dbReference type="Proteomes" id="UP000011960"/>
    </source>
</evidence>
<gene>
    <name evidence="1" type="ORF">MSNKSG1_05753</name>
</gene>